<evidence type="ECO:0000256" key="7">
    <source>
        <dbReference type="ARBA" id="ARBA00023163"/>
    </source>
</evidence>
<keyword evidence="5" id="KW-0808">Transferase</keyword>
<protein>
    <recommendedName>
        <fullName evidence="3">DNA-directed RNA polymerase 147 kDa polypeptide</fullName>
        <ecNumber evidence="2">2.7.7.6</ecNumber>
    </recommendedName>
</protein>
<dbReference type="InterPro" id="IPR007066">
    <property type="entry name" value="RNA_pol_Rpb1_3"/>
</dbReference>
<dbReference type="RefSeq" id="YP_010796814.1">
    <property type="nucleotide sequence ID" value="NC_076102.1"/>
</dbReference>
<evidence type="ECO:0000313" key="11">
    <source>
        <dbReference type="EMBL" id="AKS26358.1"/>
    </source>
</evidence>
<dbReference type="EMBL" id="KR095315">
    <property type="protein sequence ID" value="AKS26358.1"/>
    <property type="molecule type" value="Genomic_DNA"/>
</dbReference>
<keyword evidence="7" id="KW-0804">Transcription</keyword>
<dbReference type="Pfam" id="PF00623">
    <property type="entry name" value="RNA_pol_Rpb1_2"/>
    <property type="match status" value="1"/>
</dbReference>
<dbReference type="InterPro" id="IPR045867">
    <property type="entry name" value="DNA-dir_RpoC_beta_prime"/>
</dbReference>
<keyword evidence="4" id="KW-0240">DNA-directed RNA polymerase</keyword>
<evidence type="ECO:0000256" key="2">
    <source>
        <dbReference type="ARBA" id="ARBA00012418"/>
    </source>
</evidence>
<proteinExistence type="inferred from homology"/>
<evidence type="ECO:0000256" key="3">
    <source>
        <dbReference type="ARBA" id="ARBA00021673"/>
    </source>
</evidence>
<evidence type="ECO:0000259" key="10">
    <source>
        <dbReference type="SMART" id="SM00663"/>
    </source>
</evidence>
<dbReference type="InterPro" id="IPR044893">
    <property type="entry name" value="RNA_pol_Rpb1_clamp_domain"/>
</dbReference>
<dbReference type="Gene3D" id="3.30.1490.180">
    <property type="entry name" value="RNA polymerase ii"/>
    <property type="match status" value="1"/>
</dbReference>
<dbReference type="GO" id="GO:0006351">
    <property type="term" value="P:DNA-templated transcription"/>
    <property type="evidence" value="ECO:0007669"/>
    <property type="project" value="InterPro"/>
</dbReference>
<evidence type="ECO:0000256" key="9">
    <source>
        <dbReference type="ARBA" id="ARBA00046483"/>
    </source>
</evidence>
<dbReference type="Proteomes" id="UP000593702">
    <property type="component" value="Segment"/>
</dbReference>
<dbReference type="GO" id="GO:0003677">
    <property type="term" value="F:DNA binding"/>
    <property type="evidence" value="ECO:0007669"/>
    <property type="project" value="InterPro"/>
</dbReference>
<evidence type="ECO:0000256" key="1">
    <source>
        <dbReference type="ARBA" id="ARBA00006884"/>
    </source>
</evidence>
<keyword evidence="6" id="KW-0548">Nucleotidyltransferase</keyword>
<dbReference type="Gene3D" id="4.10.860.120">
    <property type="entry name" value="RNA polymerase II, clamp domain"/>
    <property type="match status" value="1"/>
</dbReference>
<dbReference type="Pfam" id="PF04997">
    <property type="entry name" value="RNA_pol_Rpb1_1"/>
    <property type="match status" value="1"/>
</dbReference>
<dbReference type="GeneID" id="80534491"/>
<dbReference type="PANTHER" id="PTHR19376">
    <property type="entry name" value="DNA-DIRECTED RNA POLYMERASE"/>
    <property type="match status" value="1"/>
</dbReference>
<dbReference type="GO" id="GO:0000428">
    <property type="term" value="C:DNA-directed RNA polymerase complex"/>
    <property type="evidence" value="ECO:0007669"/>
    <property type="project" value="UniProtKB-KW"/>
</dbReference>
<evidence type="ECO:0000256" key="8">
    <source>
        <dbReference type="ARBA" id="ARBA00034678"/>
    </source>
</evidence>
<name>A0A7R5WRX6_9POXV</name>
<evidence type="ECO:0000256" key="5">
    <source>
        <dbReference type="ARBA" id="ARBA00022679"/>
    </source>
</evidence>
<dbReference type="KEGG" id="vg:80534491"/>
<organism evidence="11 12">
    <name type="scientific">Diachasmimorpha longicaudata entomopoxvirus</name>
    <dbReference type="NCBI Taxonomy" id="109981"/>
    <lineage>
        <taxon>Viruses</taxon>
        <taxon>Varidnaviria</taxon>
        <taxon>Bamfordvirae</taxon>
        <taxon>Nucleocytoviricota</taxon>
        <taxon>Pokkesviricetes</taxon>
        <taxon>Chitovirales</taxon>
        <taxon>Poxviridae</taxon>
        <taxon>Entomopoxvirinae</taxon>
        <taxon>Epsilonentomopoxvirus</taxon>
        <taxon>Epsilonentomopoxvirus dlongicaudata</taxon>
        <taxon>Diachasmimorpha entomopoxvirus</taxon>
    </lineage>
</organism>
<dbReference type="Gene3D" id="2.40.40.20">
    <property type="match status" value="1"/>
</dbReference>
<dbReference type="EC" id="2.7.7.6" evidence="2"/>
<evidence type="ECO:0000256" key="4">
    <source>
        <dbReference type="ARBA" id="ARBA00022478"/>
    </source>
</evidence>
<keyword evidence="12" id="KW-1185">Reference proteome</keyword>
<dbReference type="Gene3D" id="1.10.274.100">
    <property type="entry name" value="RNA polymerase Rpb1, domain 3"/>
    <property type="match status" value="1"/>
</dbReference>
<evidence type="ECO:0000313" key="12">
    <source>
        <dbReference type="Proteomes" id="UP000593702"/>
    </source>
</evidence>
<dbReference type="PANTHER" id="PTHR19376:SF32">
    <property type="entry name" value="DNA-DIRECTED RNA POLYMERASE III SUBUNIT RPC1"/>
    <property type="match status" value="1"/>
</dbReference>
<dbReference type="SUPFAM" id="SSF64484">
    <property type="entry name" value="beta and beta-prime subunits of DNA dependent RNA-polymerase"/>
    <property type="match status" value="1"/>
</dbReference>
<dbReference type="GO" id="GO:0003899">
    <property type="term" value="F:DNA-directed RNA polymerase activity"/>
    <property type="evidence" value="ECO:0007669"/>
    <property type="project" value="UniProtKB-EC"/>
</dbReference>
<comment type="function">
    <text evidence="8">Part of the DNA-dependent RNA polymerase which catalyzes the transcription of viral DNA into RNA using the four ribonucleoside triphosphates as substrates. Responsible for the transcription of early, intermediate and late genes. DNA-dependent RNA polymerase associates with the early transcription factor (ETF), itself composed of OPG118 and OPG133, thereby allowing the early genes transcription. Late transcription, and probably also intermediate transcription, require newly synthesized RNA polymerase.</text>
</comment>
<dbReference type="InterPro" id="IPR042102">
    <property type="entry name" value="RNA_pol_Rpb1_3_sf"/>
</dbReference>
<accession>A0A7R5WRX6</accession>
<comment type="similarity">
    <text evidence="1">Belongs to the poxviridae DNA-directed RNA polymerase 147 kDa subunit family.</text>
</comment>
<dbReference type="Gene3D" id="1.10.132.30">
    <property type="match status" value="1"/>
</dbReference>
<reference evidence="11 12" key="1">
    <citation type="submission" date="2015-04" db="EMBL/GenBank/DDBJ databases">
        <title>Diachasmimorpha longicaudata entomopoxvirus genome.</title>
        <authorList>
            <person name="Coffman K.A."/>
            <person name="Burke G.R."/>
        </authorList>
    </citation>
    <scope>NUCLEOTIDE SEQUENCE [LARGE SCALE GENOMIC DNA]</scope>
</reference>
<comment type="subunit">
    <text evidence="9">The DNA-dependent RNA polymerase used for intermediate and late genes expression consists of eight subunits Rpo30/OPG66, Rpo7/OPG90, Rpo22/OPG103, Rpo147/OPG105, Rpo18/OPG119, Rpo19/OPG131, Rpo132/OPG151 and Rpo35/OPG156. The same holoenzyme, with the addition of the transcription-specificity factor OPG109, is used for early gene expression.</text>
</comment>
<gene>
    <name evidence="11" type="primary">RPO147</name>
    <name evidence="11" type="ORF">DLEV_067</name>
</gene>
<dbReference type="InterPro" id="IPR000722">
    <property type="entry name" value="RNA_pol_asu"/>
</dbReference>
<dbReference type="Pfam" id="PF04983">
    <property type="entry name" value="RNA_pol_Rpb1_3"/>
    <property type="match status" value="1"/>
</dbReference>
<dbReference type="InterPro" id="IPR006592">
    <property type="entry name" value="RNA_pol_N"/>
</dbReference>
<dbReference type="InterPro" id="IPR007080">
    <property type="entry name" value="RNA_pol_Rpb1_1"/>
</dbReference>
<dbReference type="SMART" id="SM00663">
    <property type="entry name" value="RPOLA_N"/>
    <property type="match status" value="1"/>
</dbReference>
<dbReference type="InterPro" id="IPR038120">
    <property type="entry name" value="Rpb1_funnel_sf"/>
</dbReference>
<feature type="domain" description="RNA polymerase N-terminal" evidence="10">
    <location>
        <begin position="197"/>
        <end position="482"/>
    </location>
</feature>
<evidence type="ECO:0000256" key="6">
    <source>
        <dbReference type="ARBA" id="ARBA00022695"/>
    </source>
</evidence>
<sequence>MSYLSTEFSLVSNEEIESIPIAIKNISGENKTEAAQLGAIDSFQKCETCQLTSACPGHFGKFHLTQPLFKVAFKKLVENIFKYTCSFCGALQNLELLELIKQIDERNTGITVKDRAAFKKILEATKQSKFKCIAPNCQKQVSPLQYSKNNNFIYNSGTTKGIVLDNRHVFNILQNLPQTFKLLLTPSNAHQIVSPENVFYANSILLPPHNLRTINVYDGQVTSLLTSDLNLIMRRVANNETNAKIQKILDSIDNSRGANPYATNKKLTLDTLTGGHSKESYLRSYINGKRIPETARAVIEPSMNKTGFIEVPSYILNKLRDVVFYNHVTKDYILKSLQNEQAFLTYIKSDHNSENPYMVYDLAQKNGYLTLAPNFGDIFEKRKEEGGFVTICRHPSIWLTNIQSGIIKRSEGFTINIPTTICTSFNADFDGDEMTIYSFKSPCANLEQALIMNSRNLFKNSITSNPMFGLVQDQIPALNKLYRRQNYTYNDALVILGQFGFLLTPGKDNYTGKDILSCVFPKHYTLKGIVENGELILENFTNKLVSANSSKSIFGHLVLFYGQEYGLTILDTMRDIVQNFITHFGFSVKIRDMIPSPKILDILEKIVDQEVDKIDKQTKLLYDDIEQGKVIINSYDDISEFRLKNVAIMKKKLESKLLELLDEYYDEDNNFLEMYRTGYKVNINELLSIMCFSGFKNYGNIEMITPGLNGKTSLFSLPDSINLQDYGFIKSSIAKGLTFEEYATIVKQEAFPQIVNVTTGTSQTGFLGKKMVKMASEFYVNVDRFIQGNRKVIDFNPFFLKIAASDISYVSLVTPPPKEAKWYSELFDSYQNFKRFLKQKTFDNNPITIQNVSFYLDLDSEIMTFYYANLDKSKKVNHSKNLQKILAFVEYIQKKFYFNLNSLLHIAYIFLAYFDPSGFMFSEKDVPTCFTSDFLDSLFYKILLKLTYSLKIGNPFGYEVAHVIQEKFTQQSLSSFHSATKTGSNIKKESSDEFKQLVEFSKRENKEELVSCYSYDLAFLESIKNQFEYISLKSIGQSIKIEFENKEKRMCDFNIEIPLQDLIPIDTFYTMLQRYLENCYLLSTHSVYLKITEKKINAYLRVTFVQTGNYDLLKQYFSASLWDGVHKGKKINTNLRIEKLQKIYELKFFIENLKDLQMVDTERLEYLHMSPKLTYSYGSMPLMKISTVGKAISILDDLNYVYPLKHFFDFRFLSATPQNLKKLNDSSEVMKNANHGNAGSLINAAFNNQTDSCNDVYSSLFVGQPYNLGYKHIKFVLNPNKYDQLKTQQPKHETLDDDEQGFSIL</sequence>